<sequence length="109" mass="11327">MINTNFNVNSAIVSGQLGLQRASDGITQASLSIAQRTAQSTLEQQGPGAVLQQAAIRGLENTSRILPQAPDSLTSDLVSLQVNSINAQASAKVLEVANNTVGRIIDTLA</sequence>
<name>A0A3N5YML1_9ALTE</name>
<organism evidence="1 2">
    <name type="scientific">Alteromonas sediminis</name>
    <dbReference type="NCBI Taxonomy" id="2259342"/>
    <lineage>
        <taxon>Bacteria</taxon>
        <taxon>Pseudomonadati</taxon>
        <taxon>Pseudomonadota</taxon>
        <taxon>Gammaproteobacteria</taxon>
        <taxon>Alteromonadales</taxon>
        <taxon>Alteromonadaceae</taxon>
        <taxon>Alteromonas/Salinimonas group</taxon>
        <taxon>Alteromonas</taxon>
    </lineage>
</organism>
<dbReference type="OrthoDB" id="6388153at2"/>
<reference evidence="1 2" key="1">
    <citation type="submission" date="2018-11" db="EMBL/GenBank/DDBJ databases">
        <authorList>
            <person name="Ye M.-Q."/>
            <person name="Du Z.-J."/>
        </authorList>
    </citation>
    <scope>NUCLEOTIDE SEQUENCE [LARGE SCALE GENOMIC DNA]</scope>
    <source>
        <strain evidence="1 2">U0105</strain>
    </source>
</reference>
<evidence type="ECO:0000313" key="1">
    <source>
        <dbReference type="EMBL" id="RPJ66671.1"/>
    </source>
</evidence>
<dbReference type="AlphaFoldDB" id="A0A3N5YML1"/>
<dbReference type="Proteomes" id="UP000275281">
    <property type="component" value="Unassembled WGS sequence"/>
</dbReference>
<accession>A0A3N5YML1</accession>
<keyword evidence="2" id="KW-1185">Reference proteome</keyword>
<proteinExistence type="predicted"/>
<evidence type="ECO:0000313" key="2">
    <source>
        <dbReference type="Proteomes" id="UP000275281"/>
    </source>
</evidence>
<evidence type="ECO:0008006" key="3">
    <source>
        <dbReference type="Google" id="ProtNLM"/>
    </source>
</evidence>
<comment type="caution">
    <text evidence="1">The sequence shown here is derived from an EMBL/GenBank/DDBJ whole genome shotgun (WGS) entry which is preliminary data.</text>
</comment>
<gene>
    <name evidence="1" type="ORF">DRW07_11365</name>
</gene>
<dbReference type="EMBL" id="RPOK01000003">
    <property type="protein sequence ID" value="RPJ66671.1"/>
    <property type="molecule type" value="Genomic_DNA"/>
</dbReference>
<protein>
    <recommendedName>
        <fullName evidence="3">Flagellar biosynthesis protein FlgE</fullName>
    </recommendedName>
</protein>
<dbReference type="RefSeq" id="WP_124028028.1">
    <property type="nucleotide sequence ID" value="NZ_JBHRSN010000006.1"/>
</dbReference>